<accession>A0AAV6YQZ0</accession>
<dbReference type="EMBL" id="WNYA01031915">
    <property type="protein sequence ID" value="KAG8537270.1"/>
    <property type="molecule type" value="Genomic_DNA"/>
</dbReference>
<dbReference type="Proteomes" id="UP000824782">
    <property type="component" value="Unassembled WGS sequence"/>
</dbReference>
<organism evidence="2 3">
    <name type="scientific">Engystomops pustulosus</name>
    <name type="common">Tungara frog</name>
    <name type="synonym">Physalaemus pustulosus</name>
    <dbReference type="NCBI Taxonomy" id="76066"/>
    <lineage>
        <taxon>Eukaryota</taxon>
        <taxon>Metazoa</taxon>
        <taxon>Chordata</taxon>
        <taxon>Craniata</taxon>
        <taxon>Vertebrata</taxon>
        <taxon>Euteleostomi</taxon>
        <taxon>Amphibia</taxon>
        <taxon>Batrachia</taxon>
        <taxon>Anura</taxon>
        <taxon>Neobatrachia</taxon>
        <taxon>Hyloidea</taxon>
        <taxon>Leptodactylidae</taxon>
        <taxon>Leiuperinae</taxon>
        <taxon>Engystomops</taxon>
    </lineage>
</organism>
<feature type="transmembrane region" description="Helical" evidence="1">
    <location>
        <begin position="12"/>
        <end position="32"/>
    </location>
</feature>
<keyword evidence="1" id="KW-0812">Transmembrane</keyword>
<evidence type="ECO:0000313" key="2">
    <source>
        <dbReference type="EMBL" id="KAG8537270.1"/>
    </source>
</evidence>
<comment type="caution">
    <text evidence="2">The sequence shown here is derived from an EMBL/GenBank/DDBJ whole genome shotgun (WGS) entry which is preliminary data.</text>
</comment>
<keyword evidence="3" id="KW-1185">Reference proteome</keyword>
<feature type="non-terminal residue" evidence="2">
    <location>
        <position position="95"/>
    </location>
</feature>
<gene>
    <name evidence="2" type="ORF">GDO81_024798</name>
</gene>
<protein>
    <submittedName>
        <fullName evidence="2">Uncharacterized protein</fullName>
    </submittedName>
</protein>
<reference evidence="2" key="1">
    <citation type="thesis" date="2020" institute="ProQuest LLC" country="789 East Eisenhower Parkway, Ann Arbor, MI, USA">
        <title>Comparative Genomics and Chromosome Evolution.</title>
        <authorList>
            <person name="Mudd A.B."/>
        </authorList>
    </citation>
    <scope>NUCLEOTIDE SEQUENCE</scope>
    <source>
        <strain evidence="2">237g6f4</strain>
        <tissue evidence="2">Blood</tissue>
    </source>
</reference>
<evidence type="ECO:0000256" key="1">
    <source>
        <dbReference type="SAM" id="Phobius"/>
    </source>
</evidence>
<name>A0AAV6YQZ0_ENGPU</name>
<keyword evidence="1" id="KW-0472">Membrane</keyword>
<dbReference type="AlphaFoldDB" id="A0AAV6YQZ0"/>
<evidence type="ECO:0000313" key="3">
    <source>
        <dbReference type="Proteomes" id="UP000824782"/>
    </source>
</evidence>
<proteinExistence type="predicted"/>
<sequence length="95" mass="10873">MSLLAVFHDEPRLLQLLSFVMVLMGVVSFLMLRFIRVPYGRYASDVFGPPVPVRLAWFIQELPSLAVPVYYLIVHREVAAPAQILLLAFICHYVQ</sequence>
<keyword evidence="1" id="KW-1133">Transmembrane helix</keyword>